<proteinExistence type="predicted"/>
<organism evidence="1 2">
    <name type="scientific">Riemerella columbipharyngis</name>
    <dbReference type="NCBI Taxonomy" id="1071918"/>
    <lineage>
        <taxon>Bacteria</taxon>
        <taxon>Pseudomonadati</taxon>
        <taxon>Bacteroidota</taxon>
        <taxon>Flavobacteriia</taxon>
        <taxon>Flavobacteriales</taxon>
        <taxon>Weeksellaceae</taxon>
        <taxon>Riemerella</taxon>
    </lineage>
</organism>
<evidence type="ECO:0000313" key="1">
    <source>
        <dbReference type="EMBL" id="SDE70582.1"/>
    </source>
</evidence>
<protein>
    <submittedName>
        <fullName evidence="1">NlpE N-terminal domain-containing protein</fullName>
    </submittedName>
</protein>
<evidence type="ECO:0000313" key="2">
    <source>
        <dbReference type="Proteomes" id="UP000198517"/>
    </source>
</evidence>
<dbReference type="PROSITE" id="PS51257">
    <property type="entry name" value="PROKAR_LIPOPROTEIN"/>
    <property type="match status" value="1"/>
</dbReference>
<dbReference type="OrthoDB" id="5348860at2"/>
<dbReference type="Pfam" id="PF04170">
    <property type="entry name" value="NlpE"/>
    <property type="match status" value="1"/>
</dbReference>
<accession>A0A1G7F3Z5</accession>
<dbReference type="RefSeq" id="WP_092737702.1">
    <property type="nucleotide sequence ID" value="NZ_FNAS01000019.1"/>
</dbReference>
<name>A0A1G7F3Z5_9FLAO</name>
<dbReference type="Gene3D" id="2.40.128.640">
    <property type="match status" value="1"/>
</dbReference>
<keyword evidence="2" id="KW-1185">Reference proteome</keyword>
<gene>
    <name evidence="1" type="ORF">SAMN05421544_11910</name>
</gene>
<dbReference type="InterPro" id="IPR007298">
    <property type="entry name" value="Cu-R_lipoprotein_NlpE"/>
</dbReference>
<dbReference type="STRING" id="1071918.SAMN05421544_11910"/>
<dbReference type="AlphaFoldDB" id="A0A1G7F3Z5"/>
<reference evidence="1 2" key="1">
    <citation type="submission" date="2016-10" db="EMBL/GenBank/DDBJ databases">
        <authorList>
            <person name="de Groot N.N."/>
        </authorList>
    </citation>
    <scope>NUCLEOTIDE SEQUENCE [LARGE SCALE GENOMIC DNA]</scope>
    <source>
        <strain evidence="1 2">DSM 24015</strain>
    </source>
</reference>
<sequence>MKKIFLSLAVLGLVIVSCSKKHEDTAKSTDSTAVNHTDMPAMEMNTDAWVGEYTGTLPAADAPGMDVDLTLNADNTYDMKIEYKGKDDKFEDKGTIEWDASKSYISLINSEDKNDIQIFMVHDGVLYQVAEVGDTDMKPDYKLTKK</sequence>
<dbReference type="Proteomes" id="UP000198517">
    <property type="component" value="Unassembled WGS sequence"/>
</dbReference>
<dbReference type="EMBL" id="FNAS01000019">
    <property type="protein sequence ID" value="SDE70582.1"/>
    <property type="molecule type" value="Genomic_DNA"/>
</dbReference>